<keyword evidence="5 7" id="KW-0687">Ribonucleoprotein</keyword>
<organism evidence="9 10">
    <name type="scientific">Carboxydichorda subterranea</name>
    <dbReference type="NCBI Taxonomy" id="3109565"/>
    <lineage>
        <taxon>Bacteria</taxon>
        <taxon>Bacillati</taxon>
        <taxon>Bacillota</taxon>
        <taxon>Limnochordia</taxon>
        <taxon>Limnochordales</taxon>
        <taxon>Geochordaceae</taxon>
        <taxon>Carboxydichorda</taxon>
    </lineage>
</organism>
<dbReference type="EMBL" id="CP141615">
    <property type="protein sequence ID" value="WRP18240.1"/>
    <property type="molecule type" value="Genomic_DNA"/>
</dbReference>
<comment type="similarity">
    <text evidence="1 7">Belongs to the bacterial ribosomal protein bS20 family.</text>
</comment>
<name>A0ABZ1C081_9FIRM</name>
<proteinExistence type="inferred from homology"/>
<keyword evidence="3 7" id="KW-0694">RNA-binding</keyword>
<dbReference type="SUPFAM" id="SSF46992">
    <property type="entry name" value="Ribosomal protein S20"/>
    <property type="match status" value="1"/>
</dbReference>
<dbReference type="InterPro" id="IPR002583">
    <property type="entry name" value="Ribosomal_bS20"/>
</dbReference>
<dbReference type="PANTHER" id="PTHR33398">
    <property type="entry name" value="30S RIBOSOMAL PROTEIN S20"/>
    <property type="match status" value="1"/>
</dbReference>
<evidence type="ECO:0000256" key="5">
    <source>
        <dbReference type="ARBA" id="ARBA00023274"/>
    </source>
</evidence>
<evidence type="ECO:0000256" key="8">
    <source>
        <dbReference type="SAM" id="MobiDB-lite"/>
    </source>
</evidence>
<dbReference type="RefSeq" id="WP_324717511.1">
    <property type="nucleotide sequence ID" value="NZ_CP141615.1"/>
</dbReference>
<dbReference type="NCBIfam" id="TIGR00029">
    <property type="entry name" value="S20"/>
    <property type="match status" value="1"/>
</dbReference>
<gene>
    <name evidence="7 9" type="primary">rpsT</name>
    <name evidence="9" type="ORF">U7230_04335</name>
</gene>
<evidence type="ECO:0000256" key="7">
    <source>
        <dbReference type="HAMAP-Rule" id="MF_00500"/>
    </source>
</evidence>
<feature type="region of interest" description="Disordered" evidence="8">
    <location>
        <begin position="89"/>
        <end position="114"/>
    </location>
</feature>
<dbReference type="PANTHER" id="PTHR33398:SF1">
    <property type="entry name" value="SMALL RIBOSOMAL SUBUNIT PROTEIN BS20C"/>
    <property type="match status" value="1"/>
</dbReference>
<dbReference type="Pfam" id="PF01649">
    <property type="entry name" value="Ribosomal_S20p"/>
    <property type="match status" value="1"/>
</dbReference>
<sequence length="114" mass="12409">MPNTRSAAKRLRQSIRRRQHNLAIKSAMRTAIRKCQRAAVQQVEEGWKLYPLAQKAIDKAARKGVIHPNQAARRKSRLVAMLRRLEAARAQGAAAQPAPASPAPAEGQGAGQTA</sequence>
<keyword evidence="10" id="KW-1185">Reference proteome</keyword>
<evidence type="ECO:0000256" key="3">
    <source>
        <dbReference type="ARBA" id="ARBA00022884"/>
    </source>
</evidence>
<evidence type="ECO:0000256" key="2">
    <source>
        <dbReference type="ARBA" id="ARBA00022730"/>
    </source>
</evidence>
<dbReference type="Proteomes" id="UP001332192">
    <property type="component" value="Chromosome"/>
</dbReference>
<protein>
    <recommendedName>
        <fullName evidence="6 7">Small ribosomal subunit protein bS20</fullName>
    </recommendedName>
</protein>
<accession>A0ABZ1C081</accession>
<dbReference type="InterPro" id="IPR036510">
    <property type="entry name" value="Ribosomal_bS20_sf"/>
</dbReference>
<evidence type="ECO:0000256" key="4">
    <source>
        <dbReference type="ARBA" id="ARBA00022980"/>
    </source>
</evidence>
<evidence type="ECO:0000313" key="10">
    <source>
        <dbReference type="Proteomes" id="UP001332192"/>
    </source>
</evidence>
<keyword evidence="4 7" id="KW-0689">Ribosomal protein</keyword>
<keyword evidence="2 7" id="KW-0699">rRNA-binding</keyword>
<evidence type="ECO:0000256" key="1">
    <source>
        <dbReference type="ARBA" id="ARBA00007634"/>
    </source>
</evidence>
<reference evidence="9 10" key="1">
    <citation type="journal article" date="2024" name="Front. Microbiol.">
        <title>Novel thermophilic genera Geochorda gen. nov. and Carboxydochorda gen. nov. from the deep terrestrial subsurface reveal the ecophysiological diversity in the class Limnochordia.</title>
        <authorList>
            <person name="Karnachuk O.V."/>
            <person name="Lukina A.P."/>
            <person name="Avakyan M.R."/>
            <person name="Kadnikov V.V."/>
            <person name="Begmatov S."/>
            <person name="Beletsky A.V."/>
            <person name="Vlasova K.G."/>
            <person name="Novikov A.A."/>
            <person name="Shcherbakova V.A."/>
            <person name="Mardanov A.V."/>
            <person name="Ravin N.V."/>
        </authorList>
    </citation>
    <scope>NUCLEOTIDE SEQUENCE [LARGE SCALE GENOMIC DNA]</scope>
    <source>
        <strain evidence="9 10">L945</strain>
    </source>
</reference>
<dbReference type="Gene3D" id="1.20.58.110">
    <property type="entry name" value="Ribosomal protein S20"/>
    <property type="match status" value="1"/>
</dbReference>
<evidence type="ECO:0000313" key="9">
    <source>
        <dbReference type="EMBL" id="WRP18240.1"/>
    </source>
</evidence>
<evidence type="ECO:0000256" key="6">
    <source>
        <dbReference type="ARBA" id="ARBA00035136"/>
    </source>
</evidence>
<dbReference type="GO" id="GO:0005840">
    <property type="term" value="C:ribosome"/>
    <property type="evidence" value="ECO:0007669"/>
    <property type="project" value="UniProtKB-KW"/>
</dbReference>
<dbReference type="HAMAP" id="MF_00500">
    <property type="entry name" value="Ribosomal_bS20"/>
    <property type="match status" value="1"/>
</dbReference>
<comment type="function">
    <text evidence="7">Binds directly to 16S ribosomal RNA.</text>
</comment>